<proteinExistence type="predicted"/>
<comment type="caution">
    <text evidence="1">The sequence shown here is derived from an EMBL/GenBank/DDBJ whole genome shotgun (WGS) entry which is preliminary data.</text>
</comment>
<sequence length="288" mass="32523">MSVKADVNKRRQAMATTILTAKKAAREHRGRVLSSFFQQRLPDGQKTTNISLSAIRGWEADLNCQRRAILSTLDNLLPIEGGRREPLQEHLEAIDGLLNALKPRSHRYPILSIEPLKWRDRVGYPKLVIMALNQPGYVEIAAENNGSRRGWHYLPLGSGMGYEGVMKNVVNRCYRDVGAKLQAKCNEVVTVGGNYNRHFIRMELGELLIPTKTRKKIAKAREFFGDQLFLVAEAGKWVEGRVTLPKPDPLIVGYEDGLLFLIDVFDLKRIEDIARSEFVVPQPSLPLP</sequence>
<evidence type="ECO:0000313" key="2">
    <source>
        <dbReference type="Proteomes" id="UP000177481"/>
    </source>
</evidence>
<protein>
    <submittedName>
        <fullName evidence="1">Uncharacterized protein</fullName>
    </submittedName>
</protein>
<name>A0A1F5ECJ1_9BACT</name>
<organism evidence="1 2">
    <name type="scientific">Candidatus Berkelbacteria bacterium RIFCSPLOWO2_01_FULL_50_28</name>
    <dbReference type="NCBI Taxonomy" id="1797471"/>
    <lineage>
        <taxon>Bacteria</taxon>
        <taxon>Candidatus Berkelbacteria</taxon>
    </lineage>
</organism>
<dbReference type="Proteomes" id="UP000177481">
    <property type="component" value="Unassembled WGS sequence"/>
</dbReference>
<accession>A0A1F5ECJ1</accession>
<gene>
    <name evidence="1" type="ORF">A3A71_02950</name>
</gene>
<reference evidence="1 2" key="1">
    <citation type="journal article" date="2016" name="Nat. Commun.">
        <title>Thousands of microbial genomes shed light on interconnected biogeochemical processes in an aquifer system.</title>
        <authorList>
            <person name="Anantharaman K."/>
            <person name="Brown C.T."/>
            <person name="Hug L.A."/>
            <person name="Sharon I."/>
            <person name="Castelle C.J."/>
            <person name="Probst A.J."/>
            <person name="Thomas B.C."/>
            <person name="Singh A."/>
            <person name="Wilkins M.J."/>
            <person name="Karaoz U."/>
            <person name="Brodie E.L."/>
            <person name="Williams K.H."/>
            <person name="Hubbard S.S."/>
            <person name="Banfield J.F."/>
        </authorList>
    </citation>
    <scope>NUCLEOTIDE SEQUENCE [LARGE SCALE GENOMIC DNA]</scope>
</reference>
<dbReference type="EMBL" id="MEZX01000002">
    <property type="protein sequence ID" value="OGD64976.1"/>
    <property type="molecule type" value="Genomic_DNA"/>
</dbReference>
<dbReference type="AlphaFoldDB" id="A0A1F5ECJ1"/>
<evidence type="ECO:0000313" key="1">
    <source>
        <dbReference type="EMBL" id="OGD64976.1"/>
    </source>
</evidence>